<dbReference type="InterPro" id="IPR042171">
    <property type="entry name" value="Acyl-CoA_hotdog"/>
</dbReference>
<proteinExistence type="predicted"/>
<dbReference type="Proteomes" id="UP000887226">
    <property type="component" value="Unassembled WGS sequence"/>
</dbReference>
<keyword evidence="3" id="KW-1185">Reference proteome</keyword>
<gene>
    <name evidence="2" type="ORF">BJ878DRAFT_399267</name>
</gene>
<feature type="domain" description="Acyl-CoA thioesterase-like C-terminal" evidence="1">
    <location>
        <begin position="1"/>
        <end position="56"/>
    </location>
</feature>
<accession>A0A9P7Z4A2</accession>
<name>A0A9P7Z4A2_9HELO</name>
<sequence>YPTLSITAKIKSGANRCKWLFLRIQNKEVRKGRFDTDIVILNEEGMLVALRKHVSLA</sequence>
<protein>
    <recommendedName>
        <fullName evidence="1">Acyl-CoA thioesterase-like C-terminal domain-containing protein</fullName>
    </recommendedName>
</protein>
<dbReference type="AlphaFoldDB" id="A0A9P7Z4A2"/>
<dbReference type="EMBL" id="MU253854">
    <property type="protein sequence ID" value="KAG9245303.1"/>
    <property type="molecule type" value="Genomic_DNA"/>
</dbReference>
<dbReference type="InterPro" id="IPR049450">
    <property type="entry name" value="ACOT8-like_C"/>
</dbReference>
<feature type="non-terminal residue" evidence="2">
    <location>
        <position position="57"/>
    </location>
</feature>
<evidence type="ECO:0000259" key="1">
    <source>
        <dbReference type="Pfam" id="PF20789"/>
    </source>
</evidence>
<organism evidence="2 3">
    <name type="scientific">Calycina marina</name>
    <dbReference type="NCBI Taxonomy" id="1763456"/>
    <lineage>
        <taxon>Eukaryota</taxon>
        <taxon>Fungi</taxon>
        <taxon>Dikarya</taxon>
        <taxon>Ascomycota</taxon>
        <taxon>Pezizomycotina</taxon>
        <taxon>Leotiomycetes</taxon>
        <taxon>Helotiales</taxon>
        <taxon>Pezizellaceae</taxon>
        <taxon>Calycina</taxon>
    </lineage>
</organism>
<evidence type="ECO:0000313" key="3">
    <source>
        <dbReference type="Proteomes" id="UP000887226"/>
    </source>
</evidence>
<dbReference type="Gene3D" id="2.40.160.210">
    <property type="entry name" value="Acyl-CoA thioesterase, double hotdog domain"/>
    <property type="match status" value="1"/>
</dbReference>
<dbReference type="OrthoDB" id="2532955at2759"/>
<reference evidence="2" key="1">
    <citation type="journal article" date="2021" name="IMA Fungus">
        <title>Genomic characterization of three marine fungi, including Emericellopsis atlantica sp. nov. with signatures of a generalist lifestyle and marine biomass degradation.</title>
        <authorList>
            <person name="Hagestad O.C."/>
            <person name="Hou L."/>
            <person name="Andersen J.H."/>
            <person name="Hansen E.H."/>
            <person name="Altermark B."/>
            <person name="Li C."/>
            <person name="Kuhnert E."/>
            <person name="Cox R.J."/>
            <person name="Crous P.W."/>
            <person name="Spatafora J.W."/>
            <person name="Lail K."/>
            <person name="Amirebrahimi M."/>
            <person name="Lipzen A."/>
            <person name="Pangilinan J."/>
            <person name="Andreopoulos W."/>
            <person name="Hayes R.D."/>
            <person name="Ng V."/>
            <person name="Grigoriev I.V."/>
            <person name="Jackson S.A."/>
            <person name="Sutton T.D.S."/>
            <person name="Dobson A.D.W."/>
            <person name="Rama T."/>
        </authorList>
    </citation>
    <scope>NUCLEOTIDE SEQUENCE</scope>
    <source>
        <strain evidence="2">TRa3180A</strain>
    </source>
</reference>
<evidence type="ECO:0000313" key="2">
    <source>
        <dbReference type="EMBL" id="KAG9245303.1"/>
    </source>
</evidence>
<dbReference type="Pfam" id="PF20789">
    <property type="entry name" value="4HBT_3C"/>
    <property type="match status" value="1"/>
</dbReference>
<comment type="caution">
    <text evidence="2">The sequence shown here is derived from an EMBL/GenBank/DDBJ whole genome shotgun (WGS) entry which is preliminary data.</text>
</comment>
<feature type="non-terminal residue" evidence="2">
    <location>
        <position position="1"/>
    </location>
</feature>